<feature type="transmembrane region" description="Helical" evidence="1">
    <location>
        <begin position="93"/>
        <end position="113"/>
    </location>
</feature>
<keyword evidence="1" id="KW-0812">Transmembrane</keyword>
<dbReference type="RefSeq" id="WP_163181258.1">
    <property type="nucleotide sequence ID" value="NZ_JAAIWM010000008.1"/>
</dbReference>
<name>A0A6M0QB75_9BACI</name>
<evidence type="ECO:0000313" key="2">
    <source>
        <dbReference type="EMBL" id="NEY73575.1"/>
    </source>
</evidence>
<evidence type="ECO:0000256" key="1">
    <source>
        <dbReference type="SAM" id="Phobius"/>
    </source>
</evidence>
<keyword evidence="1" id="KW-0472">Membrane</keyword>
<sequence length="122" mass="13610">MPMEEETIELVKTGSTIFIGLAIVITIFFWFKNRSKPLIVHGAYLHLIGHFLLLSITIYSAIRTISFDVMLEDGTIHPMASEEVSLKLGVTGLIWAGSMMLLMVSIFMFSMAIKRGSITDGR</sequence>
<keyword evidence="1" id="KW-1133">Transmembrane helix</keyword>
<keyword evidence="3" id="KW-1185">Reference proteome</keyword>
<dbReference type="AlphaFoldDB" id="A0A6M0QB75"/>
<feature type="transmembrane region" description="Helical" evidence="1">
    <location>
        <begin position="12"/>
        <end position="31"/>
    </location>
</feature>
<organism evidence="2 3">
    <name type="scientific">Bacillus mesophilus</name>
    <dbReference type="NCBI Taxonomy" id="1808955"/>
    <lineage>
        <taxon>Bacteria</taxon>
        <taxon>Bacillati</taxon>
        <taxon>Bacillota</taxon>
        <taxon>Bacilli</taxon>
        <taxon>Bacillales</taxon>
        <taxon>Bacillaceae</taxon>
        <taxon>Bacillus</taxon>
    </lineage>
</organism>
<gene>
    <name evidence="2" type="ORF">G4D63_17810</name>
</gene>
<accession>A0A6M0QB75</accession>
<protein>
    <submittedName>
        <fullName evidence="2">Uncharacterized protein</fullName>
    </submittedName>
</protein>
<dbReference type="EMBL" id="JAAIWM010000008">
    <property type="protein sequence ID" value="NEY73575.1"/>
    <property type="molecule type" value="Genomic_DNA"/>
</dbReference>
<proteinExistence type="predicted"/>
<dbReference type="Proteomes" id="UP000481043">
    <property type="component" value="Unassembled WGS sequence"/>
</dbReference>
<comment type="caution">
    <text evidence="2">The sequence shown here is derived from an EMBL/GenBank/DDBJ whole genome shotgun (WGS) entry which is preliminary data.</text>
</comment>
<reference evidence="2 3" key="1">
    <citation type="submission" date="2020-02" db="EMBL/GenBank/DDBJ databases">
        <title>Bacillus aquiflavi sp. nov., isolated from yellow water of strong flavor Chinese baijiu in Yibin region of China.</title>
        <authorList>
            <person name="Xie J."/>
        </authorList>
    </citation>
    <scope>NUCLEOTIDE SEQUENCE [LARGE SCALE GENOMIC DNA]</scope>
    <source>
        <strain evidence="2 3">SA4</strain>
    </source>
</reference>
<evidence type="ECO:0000313" key="3">
    <source>
        <dbReference type="Proteomes" id="UP000481043"/>
    </source>
</evidence>
<feature type="transmembrane region" description="Helical" evidence="1">
    <location>
        <begin position="43"/>
        <end position="62"/>
    </location>
</feature>